<organism evidence="4 5">
    <name type="scientific">Mycobacterium palustre</name>
    <dbReference type="NCBI Taxonomy" id="153971"/>
    <lineage>
        <taxon>Bacteria</taxon>
        <taxon>Bacillati</taxon>
        <taxon>Actinomycetota</taxon>
        <taxon>Actinomycetes</taxon>
        <taxon>Mycobacteriales</taxon>
        <taxon>Mycobacteriaceae</taxon>
        <taxon>Mycobacterium</taxon>
        <taxon>Mycobacterium simiae complex</taxon>
    </lineage>
</organism>
<dbReference type="STRING" id="153971.AWC19_07000"/>
<dbReference type="RefSeq" id="WP_158090860.1">
    <property type="nucleotide sequence ID" value="NZ_JACKRZ010000432.1"/>
</dbReference>
<dbReference type="SUPFAM" id="SSF51679">
    <property type="entry name" value="Bacterial luciferase-like"/>
    <property type="match status" value="1"/>
</dbReference>
<dbReference type="GO" id="GO:0016705">
    <property type="term" value="F:oxidoreductase activity, acting on paired donors, with incorporation or reduction of molecular oxygen"/>
    <property type="evidence" value="ECO:0007669"/>
    <property type="project" value="InterPro"/>
</dbReference>
<dbReference type="InterPro" id="IPR036661">
    <property type="entry name" value="Luciferase-like_sf"/>
</dbReference>
<evidence type="ECO:0000256" key="2">
    <source>
        <dbReference type="ARBA" id="ARBA00023033"/>
    </source>
</evidence>
<dbReference type="InterPro" id="IPR050766">
    <property type="entry name" value="Bact_Lucif_Oxidored"/>
</dbReference>
<protein>
    <recommendedName>
        <fullName evidence="3">Luciferase-like domain-containing protein</fullName>
    </recommendedName>
</protein>
<accession>A0A1X1ZQ29</accession>
<feature type="domain" description="Luciferase-like" evidence="3">
    <location>
        <begin position="16"/>
        <end position="339"/>
    </location>
</feature>
<dbReference type="GO" id="GO:0004497">
    <property type="term" value="F:monooxygenase activity"/>
    <property type="evidence" value="ECO:0007669"/>
    <property type="project" value="UniProtKB-KW"/>
</dbReference>
<keyword evidence="2" id="KW-0503">Monooxygenase</keyword>
<proteinExistence type="predicted"/>
<evidence type="ECO:0000256" key="1">
    <source>
        <dbReference type="ARBA" id="ARBA00023002"/>
    </source>
</evidence>
<evidence type="ECO:0000313" key="4">
    <source>
        <dbReference type="EMBL" id="ORW25499.1"/>
    </source>
</evidence>
<keyword evidence="5" id="KW-1185">Reference proteome</keyword>
<evidence type="ECO:0000259" key="3">
    <source>
        <dbReference type="Pfam" id="PF00296"/>
    </source>
</evidence>
<comment type="caution">
    <text evidence="4">The sequence shown here is derived from an EMBL/GenBank/DDBJ whole genome shotgun (WGS) entry which is preliminary data.</text>
</comment>
<keyword evidence="1" id="KW-0560">Oxidoreductase</keyword>
<dbReference type="Pfam" id="PF00296">
    <property type="entry name" value="Bac_luciferase"/>
    <property type="match status" value="1"/>
</dbReference>
<dbReference type="Gene3D" id="3.20.20.30">
    <property type="entry name" value="Luciferase-like domain"/>
    <property type="match status" value="1"/>
</dbReference>
<dbReference type="PANTHER" id="PTHR30137">
    <property type="entry name" value="LUCIFERASE-LIKE MONOOXYGENASE"/>
    <property type="match status" value="1"/>
</dbReference>
<sequence>MKFGTLVELMPGRPPWPEGREIQVYHEALDQVLLTEQLGFDYAWAVEHHFLTGYSSCSAPECFLSAVAARTSRIRLGHGVVQLSKQMNHIVRVAERAAALDILSNGRLDVGTGRGFTADEVAAFGVDPATTRPMQLHGMKNLPHIWAADQFELDDEFYKVTPHTLHPKCYQRPHPPLWMAATSPQSWELAGGFGAGVLSFGFSPPDELQGHIATYRAAIANAKTPYGVVNDQVAFATPFLCAETDQEALEAAAEGVLWWVECALAYVGQWSQTEAKGYEFYKALGKDFVPMPDLTEEEAAGLSPQAQTVKKGVKAGIFCVGSPETCAKLVQRYVDFDVDQMILVAQLGYLSNDVIKNSMRLFADEVMPRFSDASQPVQTSAAALH</sequence>
<gene>
    <name evidence="4" type="ORF">AWC19_07000</name>
</gene>
<reference evidence="4 5" key="1">
    <citation type="submission" date="2016-01" db="EMBL/GenBank/DDBJ databases">
        <title>The new phylogeny of the genus Mycobacterium.</title>
        <authorList>
            <person name="Tarcisio F."/>
            <person name="Conor M."/>
            <person name="Antonella G."/>
            <person name="Elisabetta G."/>
            <person name="Giulia F.S."/>
            <person name="Sara T."/>
            <person name="Anna F."/>
            <person name="Clotilde B."/>
            <person name="Roberto B."/>
            <person name="Veronica D.S."/>
            <person name="Fabio R."/>
            <person name="Monica P."/>
            <person name="Olivier J."/>
            <person name="Enrico T."/>
            <person name="Nicola S."/>
        </authorList>
    </citation>
    <scope>NUCLEOTIDE SEQUENCE [LARGE SCALE GENOMIC DNA]</scope>
    <source>
        <strain evidence="4 5">DSM 44572</strain>
    </source>
</reference>
<dbReference type="AlphaFoldDB" id="A0A1X1ZQ29"/>
<dbReference type="Proteomes" id="UP000193529">
    <property type="component" value="Unassembled WGS sequence"/>
</dbReference>
<dbReference type="OrthoDB" id="7903015at2"/>
<dbReference type="PANTHER" id="PTHR30137:SF8">
    <property type="entry name" value="BLR5498 PROTEIN"/>
    <property type="match status" value="1"/>
</dbReference>
<dbReference type="InterPro" id="IPR011251">
    <property type="entry name" value="Luciferase-like_dom"/>
</dbReference>
<dbReference type="GO" id="GO:0005829">
    <property type="term" value="C:cytosol"/>
    <property type="evidence" value="ECO:0007669"/>
    <property type="project" value="TreeGrafter"/>
</dbReference>
<evidence type="ECO:0000313" key="5">
    <source>
        <dbReference type="Proteomes" id="UP000193529"/>
    </source>
</evidence>
<dbReference type="EMBL" id="LQPJ01000097">
    <property type="protein sequence ID" value="ORW25499.1"/>
    <property type="molecule type" value="Genomic_DNA"/>
</dbReference>
<dbReference type="CDD" id="cd00347">
    <property type="entry name" value="Flavin_utilizing_monoxygenases"/>
    <property type="match status" value="1"/>
</dbReference>
<name>A0A1X1ZQ29_9MYCO</name>